<evidence type="ECO:0000259" key="7">
    <source>
        <dbReference type="Pfam" id="PF22624"/>
    </source>
</evidence>
<evidence type="ECO:0000256" key="4">
    <source>
        <dbReference type="ARBA" id="ARBA00022723"/>
    </source>
</evidence>
<dbReference type="PANTHER" id="PTHR12215">
    <property type="entry name" value="PHOSPHOPANTETHEINE TRANSFERASE"/>
    <property type="match status" value="1"/>
</dbReference>
<dbReference type="InterPro" id="IPR050559">
    <property type="entry name" value="P-Pant_transferase_sf"/>
</dbReference>
<dbReference type="Proteomes" id="UP000075374">
    <property type="component" value="Unassembled WGS sequence"/>
</dbReference>
<dbReference type="InterPro" id="IPR008278">
    <property type="entry name" value="4-PPantetheinyl_Trfase_dom"/>
</dbReference>
<dbReference type="GO" id="GO:0000287">
    <property type="term" value="F:magnesium ion binding"/>
    <property type="evidence" value="ECO:0007669"/>
    <property type="project" value="InterPro"/>
</dbReference>
<evidence type="ECO:0000256" key="1">
    <source>
        <dbReference type="ARBA" id="ARBA00001946"/>
    </source>
</evidence>
<dbReference type="Pfam" id="PF01648">
    <property type="entry name" value="ACPS"/>
    <property type="match status" value="1"/>
</dbReference>
<dbReference type="Gene3D" id="3.90.470.20">
    <property type="entry name" value="4'-phosphopantetheinyl transferase domain"/>
    <property type="match status" value="2"/>
</dbReference>
<evidence type="ECO:0000313" key="8">
    <source>
        <dbReference type="EMBL" id="KYH28875.1"/>
    </source>
</evidence>
<evidence type="ECO:0000259" key="6">
    <source>
        <dbReference type="Pfam" id="PF01648"/>
    </source>
</evidence>
<comment type="caution">
    <text evidence="8">The sequence shown here is derived from an EMBL/GenBank/DDBJ whole genome shotgun (WGS) entry which is preliminary data.</text>
</comment>
<organism evidence="8 9">
    <name type="scientific">Clostridium colicanis DSM 13634</name>
    <dbReference type="NCBI Taxonomy" id="1121305"/>
    <lineage>
        <taxon>Bacteria</taxon>
        <taxon>Bacillati</taxon>
        <taxon>Bacillota</taxon>
        <taxon>Clostridia</taxon>
        <taxon>Eubacteriales</taxon>
        <taxon>Clostridiaceae</taxon>
        <taxon>Clostridium</taxon>
    </lineage>
</organism>
<feature type="domain" description="4'-phosphopantetheinyl transferase N-terminal" evidence="7">
    <location>
        <begin position="18"/>
        <end position="104"/>
    </location>
</feature>
<dbReference type="EMBL" id="LTBB01000007">
    <property type="protein sequence ID" value="KYH28875.1"/>
    <property type="molecule type" value="Genomic_DNA"/>
</dbReference>
<reference evidence="8 9" key="1">
    <citation type="submission" date="2016-02" db="EMBL/GenBank/DDBJ databases">
        <title>Genome sequence of Clostridium colicanis DSM 13634.</title>
        <authorList>
            <person name="Poehlein A."/>
            <person name="Daniel R."/>
        </authorList>
    </citation>
    <scope>NUCLEOTIDE SEQUENCE [LARGE SCALE GENOMIC DNA]</scope>
    <source>
        <strain evidence="8 9">DSM 13634</strain>
    </source>
</reference>
<dbReference type="EC" id="2.7.8.-" evidence="8"/>
<evidence type="ECO:0000256" key="3">
    <source>
        <dbReference type="ARBA" id="ARBA00022679"/>
    </source>
</evidence>
<dbReference type="STRING" id="1121305.CLCOL_16070"/>
<name>A0A151AMJ9_9CLOT</name>
<dbReference type="InterPro" id="IPR055066">
    <property type="entry name" value="AASDHPPT_N"/>
</dbReference>
<dbReference type="PANTHER" id="PTHR12215:SF10">
    <property type="entry name" value="L-AMINOADIPATE-SEMIALDEHYDE DEHYDROGENASE-PHOSPHOPANTETHEINYL TRANSFERASE"/>
    <property type="match status" value="1"/>
</dbReference>
<evidence type="ECO:0000256" key="2">
    <source>
        <dbReference type="ARBA" id="ARBA00010990"/>
    </source>
</evidence>
<protein>
    <submittedName>
        <fullName evidence="8">4'-phosphopantetheinyl transferase sfp</fullName>
        <ecNumber evidence="8">2.7.8.-</ecNumber>
    </submittedName>
</protein>
<evidence type="ECO:0000313" key="9">
    <source>
        <dbReference type="Proteomes" id="UP000075374"/>
    </source>
</evidence>
<dbReference type="InterPro" id="IPR004568">
    <property type="entry name" value="Ppantetheine-prot_Trfase_dom"/>
</dbReference>
<sequence>MQDNIFIYTAKINFNISDIDFQEALNSLSKEEQNSIIKKRDYKSRCESLTSVLTIKKAIKDVLGVTGSCFQIKRTVMNRPYIEPNRKFNIDFNVSHSREWVVCAISSMCKIGIDIEEILPIDINIAKEFLSNEEWKFLIGCKEERVKLFYKFWTLKESFFKAVGIGINDLIKEVNFGRLDNKKNIFEKEINRDIWNFYNTTFNKNYALSLSINKPIKSIKFISYNEL</sequence>
<dbReference type="SUPFAM" id="SSF56214">
    <property type="entry name" value="4'-phosphopantetheinyl transferase"/>
    <property type="match status" value="2"/>
</dbReference>
<keyword evidence="9" id="KW-1185">Reference proteome</keyword>
<keyword evidence="5" id="KW-0460">Magnesium</keyword>
<comment type="similarity">
    <text evidence="2">Belongs to the P-Pant transferase superfamily. Gsp/Sfp/HetI/AcpT family.</text>
</comment>
<accession>A0A151AMJ9</accession>
<dbReference type="GO" id="GO:0006633">
    <property type="term" value="P:fatty acid biosynthetic process"/>
    <property type="evidence" value="ECO:0007669"/>
    <property type="project" value="InterPro"/>
</dbReference>
<proteinExistence type="inferred from homology"/>
<dbReference type="AlphaFoldDB" id="A0A151AMJ9"/>
<keyword evidence="4" id="KW-0479">Metal-binding</keyword>
<dbReference type="GO" id="GO:0019878">
    <property type="term" value="P:lysine biosynthetic process via aminoadipic acid"/>
    <property type="evidence" value="ECO:0007669"/>
    <property type="project" value="TreeGrafter"/>
</dbReference>
<feature type="domain" description="4'-phosphopantetheinyl transferase" evidence="6">
    <location>
        <begin position="111"/>
        <end position="209"/>
    </location>
</feature>
<dbReference type="NCBIfam" id="TIGR00556">
    <property type="entry name" value="pantethn_trn"/>
    <property type="match status" value="1"/>
</dbReference>
<dbReference type="RefSeq" id="WP_061858455.1">
    <property type="nucleotide sequence ID" value="NZ_LTBB01000007.1"/>
</dbReference>
<dbReference type="GO" id="GO:0005829">
    <property type="term" value="C:cytosol"/>
    <property type="evidence" value="ECO:0007669"/>
    <property type="project" value="TreeGrafter"/>
</dbReference>
<keyword evidence="3 8" id="KW-0808">Transferase</keyword>
<evidence type="ECO:0000256" key="5">
    <source>
        <dbReference type="ARBA" id="ARBA00022842"/>
    </source>
</evidence>
<dbReference type="PATRIC" id="fig|1121305.3.peg.1611"/>
<dbReference type="GO" id="GO:0008897">
    <property type="term" value="F:holo-[acyl-carrier-protein] synthase activity"/>
    <property type="evidence" value="ECO:0007669"/>
    <property type="project" value="InterPro"/>
</dbReference>
<dbReference type="Pfam" id="PF22624">
    <property type="entry name" value="AASDHPPT_N"/>
    <property type="match status" value="1"/>
</dbReference>
<dbReference type="InterPro" id="IPR037143">
    <property type="entry name" value="4-PPantetheinyl_Trfase_dom_sf"/>
</dbReference>
<comment type="cofactor">
    <cofactor evidence="1">
        <name>Mg(2+)</name>
        <dbReference type="ChEBI" id="CHEBI:18420"/>
    </cofactor>
</comment>
<gene>
    <name evidence="8" type="primary">sfp</name>
    <name evidence="8" type="ORF">CLCOL_16070</name>
</gene>